<dbReference type="InterPro" id="IPR055408">
    <property type="entry name" value="HEAT_MROH2B-like"/>
</dbReference>
<feature type="domain" description="MROH2B-like HEAT-repeats" evidence="3">
    <location>
        <begin position="248"/>
        <end position="517"/>
    </location>
</feature>
<protein>
    <submittedName>
        <fullName evidence="6">Maestro heat-like repeat family member 1</fullName>
    </submittedName>
</protein>
<evidence type="ECO:0000313" key="6">
    <source>
        <dbReference type="Ensembl" id="ENSCCRP00000125173.1"/>
    </source>
</evidence>
<evidence type="ECO:0000256" key="1">
    <source>
        <dbReference type="ARBA" id="ARBA00022737"/>
    </source>
</evidence>
<keyword evidence="7" id="KW-1185">Reference proteome</keyword>
<reference evidence="6" key="1">
    <citation type="submission" date="2025-08" db="UniProtKB">
        <authorList>
            <consortium name="Ensembl"/>
        </authorList>
    </citation>
    <scope>IDENTIFICATION</scope>
</reference>
<dbReference type="Gene3D" id="1.25.10.10">
    <property type="entry name" value="Leucine-rich Repeat Variant"/>
    <property type="match status" value="3"/>
</dbReference>
<evidence type="ECO:0000259" key="2">
    <source>
        <dbReference type="Pfam" id="PF21047"/>
    </source>
</evidence>
<proteinExistence type="predicted"/>
<evidence type="ECO:0000259" key="3">
    <source>
        <dbReference type="Pfam" id="PF23210"/>
    </source>
</evidence>
<evidence type="ECO:0000259" key="5">
    <source>
        <dbReference type="Pfam" id="PF23227"/>
    </source>
</evidence>
<dbReference type="InterPro" id="IPR055406">
    <property type="entry name" value="HEAT_Maestro"/>
</dbReference>
<dbReference type="InterPro" id="IPR016024">
    <property type="entry name" value="ARM-type_fold"/>
</dbReference>
<organism evidence="6 7">
    <name type="scientific">Cyprinus carpio carpio</name>
    <dbReference type="NCBI Taxonomy" id="630221"/>
    <lineage>
        <taxon>Eukaryota</taxon>
        <taxon>Metazoa</taxon>
        <taxon>Chordata</taxon>
        <taxon>Craniata</taxon>
        <taxon>Vertebrata</taxon>
        <taxon>Euteleostomi</taxon>
        <taxon>Actinopterygii</taxon>
        <taxon>Neopterygii</taxon>
        <taxon>Teleostei</taxon>
        <taxon>Ostariophysi</taxon>
        <taxon>Cypriniformes</taxon>
        <taxon>Cyprinidae</taxon>
        <taxon>Cyprininae</taxon>
        <taxon>Cyprinus</taxon>
    </lineage>
</organism>
<sequence length="1332" mass="149804">FFELSIKKRILHKMDPVVQEQVRKSILTLGNQQPDKVLSMCQDYLLKHPKLVVGHRVVVLQTIELVVKSRIDDISYPKIKSVIQLASDEMTKSKEVVPEWQQAASNILVAVGNKYINDIMEEILGKFQPGVLPHFFVIQTLANLSDSNVYGMVPFLSAIMGTMLPMLGMTKQDNMKWVFSSALCRFSESILEYLANLDKAPDPTVRKDTFSSEIYSAYDILFNSWIQSRESKLRLTVAEALGSMSHLMAHDKLEEQLPKLLPTILGLYKKNSEHYIISKSLYQVLEASVNMGSRVLETQIDGLLVALHQQICSPMDFNNPPTVKNHNEVLRCFTILANTFTDRLMVFVLQRLENSNERNRMGSLAVLRHLINSSTSIMETKRLLILASIRQPLADHSNKVKKRVVQVISAMAHHGYLELEGGDLLVRFIIQHCALPDTYHRPPDPEEVTNEALRSMCDNTLHLFTTTVGRLTDVLWPMLLCYLTPNQYANATTPLCKSLILLANKKQTAQEPNFIIDFNAQGSFLYRCIGVILQQCYNKELVRKQLQEMLIGTRHNDAIERTGVAMGIGLCASSHLDGTLEKLEEFGKSDAFRKASGIFGLLKDKNDVDVEKMKSTLILCYGYVALHAPEDKLLTRIDSDILHNISKNFNTKVKQSDQFHNDMQTYLAFVSIIYLQDFIKAEPTDVMRTPVRYLVLTTCANLMYPTILNLSCNLVTFHNLAALVGRLAPRCTDPNPEVRRAAIDCVYRLMYIQLRYEGFSLDYKDDSVEGLLDVREKLSNPDHSVLYKTCSELTKIISKRLPQQQLSTLLFMLYDGLVDSQSNCSRASSVILNTLLKNRGAGLQDLVPEMLEVLHSRLQVIGEEQVKVAIGQSILILATQHLQTVVNTLVAYPLPYDSWSCEMWIALGADSTLALQIMEMMIEKLNVMVPFVDKKESMLRPGLTKVTTSQPLAMTCALREMMLNGQSAEAVAHLFPKLFSALLVRLGSSVGVQLPKDLNNICVSLCCVLRVAVEALRILLGRAQLDAVVKPLDQDGAWDKMKDPQQHTTGVTLLSRAMAKHAGPRLPAIVESLCPSLCNIYECQRITVTAFFSELLNHHVVTELMILDMLMNNMMERITDTCGTVRMLAVRGLGNIAVGSPEKVNKYAKELLAAMSSGMEEKDDPGKLITLEAMSGMSKILLYLDQKNVHLLVENDEIRCASIMLLGNLSKFGSGEPVFKDQIHNVLVSLLLHLSDPNPQVVKACKYAMRICAPVIGSEQISAMFQKHLLEEKGLHYGEFINDLTKYLIQDFPGMLNFYHITVIQFFKSNWAEIRASAAMFIGKKKKKKNSF</sequence>
<dbReference type="GeneTree" id="ENSGT00940000156930"/>
<dbReference type="InterPro" id="IPR011989">
    <property type="entry name" value="ARM-like"/>
</dbReference>
<keyword evidence="1" id="KW-0677">Repeat</keyword>
<dbReference type="Pfam" id="PF23227">
    <property type="entry name" value="HEAT_MROH2B_C"/>
    <property type="match status" value="1"/>
</dbReference>
<dbReference type="PANTHER" id="PTHR23120:SF0">
    <property type="entry name" value="MAESTRO HEAT-LIKE REPEAT FAMILY MEMBER 1"/>
    <property type="match status" value="1"/>
</dbReference>
<feature type="domain" description="Maestro/Maestro-like HEAT-repeats" evidence="5">
    <location>
        <begin position="1110"/>
        <end position="1323"/>
    </location>
</feature>
<dbReference type="Pfam" id="PF23210">
    <property type="entry name" value="HEAT_Maestro_2"/>
    <property type="match status" value="2"/>
</dbReference>
<dbReference type="Ensembl" id="ENSCCRT00000143745.1">
    <property type="protein sequence ID" value="ENSCCRP00000125173.1"/>
    <property type="gene ID" value="ENSCCRG00000012814.2"/>
</dbReference>
<dbReference type="InterPro" id="IPR056282">
    <property type="entry name" value="MROH2B-like_N_HEAT"/>
</dbReference>
<feature type="domain" description="Maestro-like HEAT-repeats" evidence="2">
    <location>
        <begin position="697"/>
        <end position="918"/>
    </location>
</feature>
<dbReference type="PANTHER" id="PTHR23120">
    <property type="entry name" value="MAESTRO-RELATED HEAT DOMAIN-CONTAINING"/>
    <property type="match status" value="1"/>
</dbReference>
<accession>A0A9J7Z2P2</accession>
<evidence type="ECO:0000259" key="4">
    <source>
        <dbReference type="Pfam" id="PF23221"/>
    </source>
</evidence>
<feature type="domain" description="MROH2B-like HEAT-repeats" evidence="3">
    <location>
        <begin position="522"/>
        <end position="671"/>
    </location>
</feature>
<feature type="domain" description="MROH2B-like N-terminal HEAT-repeats" evidence="4">
    <location>
        <begin position="27"/>
        <end position="245"/>
    </location>
</feature>
<dbReference type="InterPro" id="IPR045206">
    <property type="entry name" value="Maestro_heat-like_prot"/>
</dbReference>
<name>A0A9J7Z2P2_CYPCA</name>
<dbReference type="GO" id="GO:0005737">
    <property type="term" value="C:cytoplasm"/>
    <property type="evidence" value="ECO:0007669"/>
    <property type="project" value="TreeGrafter"/>
</dbReference>
<dbReference type="SUPFAM" id="SSF48371">
    <property type="entry name" value="ARM repeat"/>
    <property type="match status" value="2"/>
</dbReference>
<evidence type="ECO:0000313" key="7">
    <source>
        <dbReference type="Proteomes" id="UP001108240"/>
    </source>
</evidence>
<dbReference type="Pfam" id="PF21047">
    <property type="entry name" value="HEAT_Maestro"/>
    <property type="match status" value="1"/>
</dbReference>
<dbReference type="InterPro" id="IPR048465">
    <property type="entry name" value="Maestro-like_HEAT"/>
</dbReference>
<dbReference type="Proteomes" id="UP001108240">
    <property type="component" value="Unplaced"/>
</dbReference>
<reference evidence="6" key="2">
    <citation type="submission" date="2025-09" db="UniProtKB">
        <authorList>
            <consortium name="Ensembl"/>
        </authorList>
    </citation>
    <scope>IDENTIFICATION</scope>
</reference>
<dbReference type="Pfam" id="PF23221">
    <property type="entry name" value="HEAT_MROH2B_1st"/>
    <property type="match status" value="1"/>
</dbReference>